<evidence type="ECO:0000259" key="17">
    <source>
        <dbReference type="PROSITE" id="PS50125"/>
    </source>
</evidence>
<evidence type="ECO:0000256" key="16">
    <source>
        <dbReference type="SAM" id="Phobius"/>
    </source>
</evidence>
<name>A0ABM1SDX1_LIMPO</name>
<evidence type="ECO:0000256" key="14">
    <source>
        <dbReference type="RuleBase" id="RU000405"/>
    </source>
</evidence>
<feature type="compositionally biased region" description="Acidic residues" evidence="15">
    <location>
        <begin position="1540"/>
        <end position="1556"/>
    </location>
</feature>
<feature type="transmembrane region" description="Helical" evidence="16">
    <location>
        <begin position="517"/>
        <end position="537"/>
    </location>
</feature>
<sequence>MEMQVRQSVKEEEDQSAIHSFLEALPKAGLTLHVADGPLGEFMMKCCPVTKIMSKYATLQENILFADIVGFTVLASQCTAQELVRLLNELFGRFDQLANDNNCLRIKILGDCYYCVSGLPEACADHARCAVEMGLDMIDAIASVVETTDVQLNMRVGIHTGRVLCGVLGLHKWQYDVWSNDVTLANSMEAGGEPGRVHITQATLDFLHGEYEVELGHGADRNIYLREHNIKTYFIIPPAQRKKPLLFNTLQVCHLASSSRRKLSFRNVSNVVVQLLHSIKYSMDVPFSNITAMPSTTDKQSSKKAKMTDKIRKPFKKRHSSVYHQPTNRVNKYLAQAIEARSIDMEKATHVNIVTLGFKSKQKEKQYQEEKDHGFTTSMACTLVILLCVGCLQAIILPRTLLLVILFAIAFLWISALFVLLLAARTKCISWDINRAFLFRLVITIFTVVLVYSVAQVNVFSCFNKPVCVLSTTNVTQAPLTSDHRSCPLPQYIYISCCLTFFPVVVFLQLPILLKGALLLPMATIFLLVIEVTHTSLFDCYDLQTGSDVPLHIIGIVAIVHFLLAVLIQGRQVEWTARLDFLWNTQAYEEKCEMHKLQNSNSRILFNLLPTHVATHFLDNQFRNNMDLYHQSYSKVGVMFATIPNFHEFYIELNANNQGVECLRLLNEIIVDFDELLDEDRFCMIDKIKTIGSTYMAAVGLIPEYRISEDNHVTGAQCLSTLVDLVFAMKERLANINQNSYNNFMLRVGLSVGPVVAGVIGARKPQYDIWGNTVNVASRMDSTGLPNHTQVTEEVFQLLKNYPYIFQCRGQVTIKGKGEMTTYFLVDKKSQEDGNPSQQSPGYNELTMPGSSTGIPGGVPTPLSMVAQSLRQAAEIVGSRSNSVSNTPQIRKSQGYQQMKPHDVIMSDSPRLPVFRLLPCDTQLSSEPSELNLHECTPPYSQPKPIIGNTPPKSYSQSRPRQPRSESRDTTPSSQKQASIKRGDPWDSLRQLGNSVPPPSCSIPKSMSCRSETPPKSYSDSKPSKSSISPQETLVFPPPPPISPEGEQDLIQMKDSPMFNAQSLNISIFKHSSDSLLDQDQSSVQPSSVETSSLNRSSSTSSESFTQTGFTTSGIETPSPSPAFRHLASSNMLWVYPLQGSIVENSPCQSKEIPKPSIFSSRESILSKEDKNLPEVGQSPSHESFMTKIPNAERNDQLVTRKLEDNTDEALLKMPKIGNYFAKIQGKRMDEAHLRSYPPKGYNTSLLQSLSSGRSVSSANIGPADLPQRQNLTKEASKNKQNGNDYDKSALFKTSSKQDSVSTQTDFPRKHLGLKFPSKVCSRTWKQELNSRCDERKKQNHKVQTTKQDDSNVQVPSSIGIWKKTPDIVGIPLQELQKVNEVLAEFGEANLPQGQKRGGSGKQLLKDKLNYNSITTRQEVKEPGKQQSSDISLQERKNLIGLHFNPVEKKMTLSIPSPSTCLKQLKSQHEENDTLRGRKITQNLNFMALDYEENKLPSHYSTQKEDLSEPEYVNIDTVTPISRDNRPQQQFSKKQQDLASESEDIDLDYSDREEDYDDDRLAELPLIDEQGYCTDDPALENISVMNEQGLTDAEGALSDLNSIFNDPGHDGDTDDTSVSSQASSHMLDSDQVLSIDSMNVMYDSEYDNYRPGITSDDDIFHLDPTIDADPDYFDDASVENIRSLTSTIAKNFGQPSVSENEGSEES</sequence>
<dbReference type="Pfam" id="PF00211">
    <property type="entry name" value="Guanylate_cyc"/>
    <property type="match status" value="2"/>
</dbReference>
<feature type="transmembrane region" description="Helical" evidence="16">
    <location>
        <begin position="492"/>
        <end position="510"/>
    </location>
</feature>
<dbReference type="SMART" id="SM00044">
    <property type="entry name" value="CYCc"/>
    <property type="match status" value="2"/>
</dbReference>
<evidence type="ECO:0000256" key="12">
    <source>
        <dbReference type="ARBA" id="ARBA00023136"/>
    </source>
</evidence>
<keyword evidence="7" id="KW-0547">Nucleotide-binding</keyword>
<evidence type="ECO:0000256" key="11">
    <source>
        <dbReference type="ARBA" id="ARBA00022998"/>
    </source>
</evidence>
<protein>
    <recommendedName>
        <fullName evidence="4">adenylate cyclase</fullName>
        <ecNumber evidence="4">4.6.1.1</ecNumber>
    </recommendedName>
</protein>
<keyword evidence="18" id="KW-1185">Reference proteome</keyword>
<evidence type="ECO:0000256" key="2">
    <source>
        <dbReference type="ARBA" id="ARBA00001946"/>
    </source>
</evidence>
<feature type="transmembrane region" description="Helical" evidence="16">
    <location>
        <begin position="402"/>
        <end position="424"/>
    </location>
</feature>
<keyword evidence="13 14" id="KW-0456">Lyase</keyword>
<feature type="region of interest" description="Disordered" evidence="15">
    <location>
        <begin position="1599"/>
        <end position="1625"/>
    </location>
</feature>
<evidence type="ECO:0000256" key="13">
    <source>
        <dbReference type="ARBA" id="ARBA00023239"/>
    </source>
</evidence>
<feature type="domain" description="Guanylate cyclase" evidence="17">
    <location>
        <begin position="637"/>
        <end position="781"/>
    </location>
</feature>
<keyword evidence="12 16" id="KW-0472">Membrane</keyword>
<dbReference type="GeneID" id="106459597"/>
<evidence type="ECO:0000256" key="4">
    <source>
        <dbReference type="ARBA" id="ARBA00012201"/>
    </source>
</evidence>
<feature type="compositionally biased region" description="Low complexity" evidence="15">
    <location>
        <begin position="1014"/>
        <end position="1030"/>
    </location>
</feature>
<evidence type="ECO:0000256" key="10">
    <source>
        <dbReference type="ARBA" id="ARBA00022989"/>
    </source>
</evidence>
<feature type="domain" description="Guanylate cyclase" evidence="17">
    <location>
        <begin position="62"/>
        <end position="189"/>
    </location>
</feature>
<feature type="transmembrane region" description="Helical" evidence="16">
    <location>
        <begin position="436"/>
        <end position="455"/>
    </location>
</feature>
<feature type="region of interest" description="Disordered" evidence="15">
    <location>
        <begin position="1519"/>
        <end position="1556"/>
    </location>
</feature>
<dbReference type="SUPFAM" id="SSF55073">
    <property type="entry name" value="Nucleotide cyclase"/>
    <property type="match status" value="2"/>
</dbReference>
<dbReference type="PANTHER" id="PTHR45627">
    <property type="entry name" value="ADENYLATE CYCLASE TYPE 1"/>
    <property type="match status" value="1"/>
</dbReference>
<feature type="compositionally biased region" description="Low complexity" evidence="15">
    <location>
        <begin position="951"/>
        <end position="960"/>
    </location>
</feature>
<dbReference type="InterPro" id="IPR029787">
    <property type="entry name" value="Nucleotide_cyclase"/>
</dbReference>
<dbReference type="EC" id="4.6.1.1" evidence="4"/>
<evidence type="ECO:0000256" key="8">
    <source>
        <dbReference type="ARBA" id="ARBA00022840"/>
    </source>
</evidence>
<evidence type="ECO:0000256" key="9">
    <source>
        <dbReference type="ARBA" id="ARBA00022842"/>
    </source>
</evidence>
<evidence type="ECO:0000313" key="18">
    <source>
        <dbReference type="Proteomes" id="UP000694941"/>
    </source>
</evidence>
<evidence type="ECO:0000256" key="1">
    <source>
        <dbReference type="ARBA" id="ARBA00001593"/>
    </source>
</evidence>
<organism evidence="18 19">
    <name type="scientific">Limulus polyphemus</name>
    <name type="common">Atlantic horseshoe crab</name>
    <dbReference type="NCBI Taxonomy" id="6850"/>
    <lineage>
        <taxon>Eukaryota</taxon>
        <taxon>Metazoa</taxon>
        <taxon>Ecdysozoa</taxon>
        <taxon>Arthropoda</taxon>
        <taxon>Chelicerata</taxon>
        <taxon>Merostomata</taxon>
        <taxon>Xiphosura</taxon>
        <taxon>Limulidae</taxon>
        <taxon>Limulus</taxon>
    </lineage>
</organism>
<dbReference type="Proteomes" id="UP000694941">
    <property type="component" value="Unplaced"/>
</dbReference>
<evidence type="ECO:0000256" key="6">
    <source>
        <dbReference type="ARBA" id="ARBA00022723"/>
    </source>
</evidence>
<dbReference type="PANTHER" id="PTHR45627:SF26">
    <property type="entry name" value="ADENYLATE CYCLASE TYPE 1"/>
    <property type="match status" value="1"/>
</dbReference>
<gene>
    <name evidence="19" type="primary">LOC106459597</name>
</gene>
<evidence type="ECO:0000256" key="7">
    <source>
        <dbReference type="ARBA" id="ARBA00022741"/>
    </source>
</evidence>
<dbReference type="Pfam" id="PF06327">
    <property type="entry name" value="Adcy_cons_dom"/>
    <property type="match status" value="1"/>
</dbReference>
<accession>A0ABM1SDX1</accession>
<feature type="compositionally biased region" description="Polar residues" evidence="15">
    <location>
        <begin position="833"/>
        <end position="842"/>
    </location>
</feature>
<reference evidence="19" key="1">
    <citation type="submission" date="2025-08" db="UniProtKB">
        <authorList>
            <consortium name="RefSeq"/>
        </authorList>
    </citation>
    <scope>IDENTIFICATION</scope>
    <source>
        <tissue evidence="19">Muscle</tissue>
    </source>
</reference>
<dbReference type="InterPro" id="IPR018297">
    <property type="entry name" value="A/G_cyclase_CS"/>
</dbReference>
<comment type="cofactor">
    <cofactor evidence="2">
        <name>Mg(2+)</name>
        <dbReference type="ChEBI" id="CHEBI:18420"/>
    </cofactor>
</comment>
<feature type="transmembrane region" description="Helical" evidence="16">
    <location>
        <begin position="549"/>
        <end position="568"/>
    </location>
</feature>
<evidence type="ECO:0000313" key="19">
    <source>
        <dbReference type="RefSeq" id="XP_022241826.1"/>
    </source>
</evidence>
<feature type="compositionally biased region" description="Polar residues" evidence="15">
    <location>
        <begin position="1342"/>
        <end position="1352"/>
    </location>
</feature>
<feature type="transmembrane region" description="Helical" evidence="16">
    <location>
        <begin position="375"/>
        <end position="396"/>
    </location>
</feature>
<dbReference type="CDD" id="cd07302">
    <property type="entry name" value="CHD"/>
    <property type="match status" value="2"/>
</dbReference>
<feature type="region of interest" description="Disordered" evidence="15">
    <location>
        <begin position="1275"/>
        <end position="1306"/>
    </location>
</feature>
<dbReference type="RefSeq" id="XP_022241826.1">
    <property type="nucleotide sequence ID" value="XM_022386118.1"/>
</dbReference>
<keyword evidence="6" id="KW-0479">Metal-binding</keyword>
<dbReference type="PROSITE" id="PS00452">
    <property type="entry name" value="GUANYLATE_CYCLASE_1"/>
    <property type="match status" value="2"/>
</dbReference>
<evidence type="ECO:0000256" key="3">
    <source>
        <dbReference type="ARBA" id="ARBA00004141"/>
    </source>
</evidence>
<evidence type="ECO:0000256" key="5">
    <source>
        <dbReference type="ARBA" id="ARBA00022692"/>
    </source>
</evidence>
<comment type="similarity">
    <text evidence="14">Belongs to the adenylyl cyclase class-4/guanylyl cyclase family.</text>
</comment>
<keyword evidence="5 16" id="KW-0812">Transmembrane</keyword>
<feature type="compositionally biased region" description="Low complexity" evidence="15">
    <location>
        <begin position="1077"/>
        <end position="1113"/>
    </location>
</feature>
<feature type="region of interest" description="Disordered" evidence="15">
    <location>
        <begin position="828"/>
        <end position="857"/>
    </location>
</feature>
<evidence type="ECO:0000256" key="15">
    <source>
        <dbReference type="SAM" id="MobiDB-lite"/>
    </source>
</evidence>
<dbReference type="InterPro" id="IPR009398">
    <property type="entry name" value="Adcy_conserved_dom"/>
</dbReference>
<keyword evidence="10 16" id="KW-1133">Transmembrane helix</keyword>
<feature type="region of interest" description="Disordered" evidence="15">
    <location>
        <begin position="1077"/>
        <end position="1123"/>
    </location>
</feature>
<proteinExistence type="inferred from homology"/>
<feature type="region of interest" description="Disordered" evidence="15">
    <location>
        <begin position="930"/>
        <end position="1048"/>
    </location>
</feature>
<dbReference type="PROSITE" id="PS50125">
    <property type="entry name" value="GUANYLATE_CYCLASE_2"/>
    <property type="match status" value="2"/>
</dbReference>
<feature type="region of interest" description="Disordered" evidence="15">
    <location>
        <begin position="1331"/>
        <end position="1352"/>
    </location>
</feature>
<keyword evidence="9" id="KW-0460">Magnesium</keyword>
<feature type="compositionally biased region" description="Polar residues" evidence="15">
    <location>
        <begin position="1616"/>
        <end position="1625"/>
    </location>
</feature>
<feature type="compositionally biased region" description="Polar residues" evidence="15">
    <location>
        <begin position="1519"/>
        <end position="1539"/>
    </location>
</feature>
<feature type="compositionally biased region" description="Polar residues" evidence="15">
    <location>
        <begin position="879"/>
        <end position="897"/>
    </location>
</feature>
<keyword evidence="11" id="KW-0115">cAMP biosynthesis</keyword>
<feature type="compositionally biased region" description="Polar residues" evidence="15">
    <location>
        <begin position="1292"/>
        <end position="1306"/>
    </location>
</feature>
<keyword evidence="8" id="KW-0067">ATP-binding</keyword>
<feature type="compositionally biased region" description="Polar residues" evidence="15">
    <location>
        <begin position="1275"/>
        <end position="1284"/>
    </location>
</feature>
<dbReference type="Gene3D" id="3.30.70.1230">
    <property type="entry name" value="Nucleotide cyclase"/>
    <property type="match status" value="2"/>
</dbReference>
<comment type="catalytic activity">
    <reaction evidence="1">
        <text>ATP = 3',5'-cyclic AMP + diphosphate</text>
        <dbReference type="Rhea" id="RHEA:15389"/>
        <dbReference type="ChEBI" id="CHEBI:30616"/>
        <dbReference type="ChEBI" id="CHEBI:33019"/>
        <dbReference type="ChEBI" id="CHEBI:58165"/>
        <dbReference type="EC" id="4.6.1.1"/>
    </reaction>
</comment>
<comment type="subcellular location">
    <subcellularLocation>
        <location evidence="3">Membrane</location>
        <topology evidence="3">Multi-pass membrane protein</topology>
    </subcellularLocation>
</comment>
<feature type="region of interest" description="Disordered" evidence="15">
    <location>
        <begin position="877"/>
        <end position="902"/>
    </location>
</feature>
<dbReference type="InterPro" id="IPR001054">
    <property type="entry name" value="A/G_cyclase"/>
</dbReference>